<dbReference type="InterPro" id="IPR014001">
    <property type="entry name" value="Helicase_ATP-bd"/>
</dbReference>
<dbReference type="GO" id="GO:0016787">
    <property type="term" value="F:hydrolase activity"/>
    <property type="evidence" value="ECO:0007669"/>
    <property type="project" value="InterPro"/>
</dbReference>
<dbReference type="InterPro" id="IPR005114">
    <property type="entry name" value="Helicase_assoc"/>
</dbReference>
<dbReference type="SUPFAM" id="SSF52540">
    <property type="entry name" value="P-loop containing nucleoside triphosphate hydrolases"/>
    <property type="match status" value="1"/>
</dbReference>
<evidence type="ECO:0000259" key="1">
    <source>
        <dbReference type="PROSITE" id="PS51192"/>
    </source>
</evidence>
<dbReference type="CDD" id="cd18785">
    <property type="entry name" value="SF2_C"/>
    <property type="match status" value="1"/>
</dbReference>
<evidence type="ECO:0000313" key="3">
    <source>
        <dbReference type="EMBL" id="QHT96804.1"/>
    </source>
</evidence>
<dbReference type="GO" id="GO:0003677">
    <property type="term" value="F:DNA binding"/>
    <property type="evidence" value="ECO:0007669"/>
    <property type="project" value="InterPro"/>
</dbReference>
<dbReference type="Gene3D" id="6.10.140.530">
    <property type="match status" value="4"/>
</dbReference>
<dbReference type="PROSITE" id="PS51192">
    <property type="entry name" value="HELICASE_ATP_BIND_1"/>
    <property type="match status" value="1"/>
</dbReference>
<dbReference type="Pfam" id="PF03457">
    <property type="entry name" value="HA"/>
    <property type="match status" value="3"/>
</dbReference>
<dbReference type="EMBL" id="MN740267">
    <property type="protein sequence ID" value="QHT96804.1"/>
    <property type="molecule type" value="Genomic_DNA"/>
</dbReference>
<dbReference type="Gene3D" id="3.40.50.300">
    <property type="entry name" value="P-loop containing nucleotide triphosphate hydrolases"/>
    <property type="match status" value="2"/>
</dbReference>
<dbReference type="Pfam" id="PF00271">
    <property type="entry name" value="Helicase_C"/>
    <property type="match status" value="1"/>
</dbReference>
<dbReference type="AlphaFoldDB" id="A0A6C0IU55"/>
<accession>A0A6C0IU55</accession>
<dbReference type="InterPro" id="IPR027417">
    <property type="entry name" value="P-loop_NTPase"/>
</dbReference>
<dbReference type="InterPro" id="IPR006935">
    <property type="entry name" value="Helicase/UvrB_N"/>
</dbReference>
<dbReference type="Pfam" id="PF04851">
    <property type="entry name" value="ResIII"/>
    <property type="match status" value="1"/>
</dbReference>
<proteinExistence type="predicted"/>
<feature type="domain" description="Helicase ATP-binding" evidence="1">
    <location>
        <begin position="204"/>
        <end position="374"/>
    </location>
</feature>
<name>A0A6C0IU55_9ZZZZ</name>
<dbReference type="GO" id="GO:0005524">
    <property type="term" value="F:ATP binding"/>
    <property type="evidence" value="ECO:0007669"/>
    <property type="project" value="InterPro"/>
</dbReference>
<dbReference type="SMART" id="SM00490">
    <property type="entry name" value="HELICc"/>
    <property type="match status" value="1"/>
</dbReference>
<dbReference type="InterPro" id="IPR050742">
    <property type="entry name" value="Helicase_Restrict-Modif_Enz"/>
</dbReference>
<evidence type="ECO:0008006" key="4">
    <source>
        <dbReference type="Google" id="ProtNLM"/>
    </source>
</evidence>
<protein>
    <recommendedName>
        <fullName evidence="4">Helicase</fullName>
    </recommendedName>
</protein>
<dbReference type="PANTHER" id="PTHR47396">
    <property type="entry name" value="TYPE I RESTRICTION ENZYME ECOKI R PROTEIN"/>
    <property type="match status" value="1"/>
</dbReference>
<reference evidence="3" key="1">
    <citation type="journal article" date="2020" name="Nature">
        <title>Giant virus diversity and host interactions through global metagenomics.</title>
        <authorList>
            <person name="Schulz F."/>
            <person name="Roux S."/>
            <person name="Paez-Espino D."/>
            <person name="Jungbluth S."/>
            <person name="Walsh D.A."/>
            <person name="Denef V.J."/>
            <person name="McMahon K.D."/>
            <person name="Konstantinidis K.T."/>
            <person name="Eloe-Fadrosh E.A."/>
            <person name="Kyrpides N.C."/>
            <person name="Woyke T."/>
        </authorList>
    </citation>
    <scope>NUCLEOTIDE SEQUENCE</scope>
    <source>
        <strain evidence="3">GVMAG-M-3300024336-7</strain>
    </source>
</reference>
<dbReference type="PROSITE" id="PS51194">
    <property type="entry name" value="HELICASE_CTER"/>
    <property type="match status" value="1"/>
</dbReference>
<dbReference type="PANTHER" id="PTHR47396:SF1">
    <property type="entry name" value="ATP-DEPENDENT HELICASE IRC3-RELATED"/>
    <property type="match status" value="1"/>
</dbReference>
<dbReference type="SMART" id="SM00487">
    <property type="entry name" value="DEXDc"/>
    <property type="match status" value="1"/>
</dbReference>
<feature type="domain" description="Helicase C-terminal" evidence="2">
    <location>
        <begin position="392"/>
        <end position="547"/>
    </location>
</feature>
<evidence type="ECO:0000259" key="2">
    <source>
        <dbReference type="PROSITE" id="PS51194"/>
    </source>
</evidence>
<dbReference type="InterPro" id="IPR001650">
    <property type="entry name" value="Helicase_C-like"/>
</dbReference>
<dbReference type="GO" id="GO:0005829">
    <property type="term" value="C:cytosol"/>
    <property type="evidence" value="ECO:0007669"/>
    <property type="project" value="TreeGrafter"/>
</dbReference>
<organism evidence="3">
    <name type="scientific">viral metagenome</name>
    <dbReference type="NCBI Taxonomy" id="1070528"/>
    <lineage>
        <taxon>unclassified sequences</taxon>
        <taxon>metagenomes</taxon>
        <taxon>organismal metagenomes</taxon>
    </lineage>
</organism>
<sequence length="844" mass="97794">MKATAYTRDFLRITYNSLINDEKRHNHVAYAFECVCAMKYGGFRWSDINPDIKEILRVPASDYGIDVLSATHNDEITEIVKAYNKDEKDIPIFNQWLTAVQAKWYEKTKRVSYKHLSTFACLGRAVLNIPDLIVTTNPGTTINEQILHIPKLRHDIISRDEWDEIMGDMELPPETENMALGATNYKQLKKYLWKPQKTAIKIISKTLKDFDEAIISMACGTGKSYVIKAFIARTIPYGWKSIIVVPTLVLLHQMKDVMNSLTDSIALIGTNHTKKYLSNISTYDIIIVVYNSAHKLHDTIKNGDEYYLYVDEAHHINVPEIYEDCDISTISDEPRNFSSDIFDIPHHKRILFSATIDNSDYVYNQRDAINNGDICDYDIEIPVFDDEVDNDLLAEHIAKSSSYQKILCYCNRVKSAKKFTKLLSKHGCPAKTFDGTTSMKKRAHIMEQFRAGSYRALVTVNVISEGMDIPAVDTCVFVETRGSRVSIIQCIGRTLRKDTTKLLAHVVIPSVNVEKEMRRFLRALASYDPQVRKSIMKKQPGRIRGIDLKKDKIGGELIDIIIFEKVGSSGLDMADLWDYKYKILKKYGKMPKKSEIISGIKLGVWVGTNRTNYKKEKLSKDRIEKFESLSYWSWGKITDKKSFIPWNKKYEILKKYGEMPKQSEIISGVKLGVWVSDNRTNYKKGKLSKDRIEKFESLSYWSWGKITDKKSLIPWDDKYEILKKYGKIPKISEIISGIKLGNWVHDNRKNYKKEKLSKEKINKLNLLSYWLWGKITDKKSLIPWDDKYEILKKYGEMPKRSEIISGVRLGVWVDNNRHNYKKGKLSKDRIEKFESLIFWKWLGR</sequence>